<accession>A0ABV0SUP8</accession>
<organism evidence="1 2">
    <name type="scientific">Ilyodon furcidens</name>
    <name type="common">goldbreast splitfin</name>
    <dbReference type="NCBI Taxonomy" id="33524"/>
    <lineage>
        <taxon>Eukaryota</taxon>
        <taxon>Metazoa</taxon>
        <taxon>Chordata</taxon>
        <taxon>Craniata</taxon>
        <taxon>Vertebrata</taxon>
        <taxon>Euteleostomi</taxon>
        <taxon>Actinopterygii</taxon>
        <taxon>Neopterygii</taxon>
        <taxon>Teleostei</taxon>
        <taxon>Neoteleostei</taxon>
        <taxon>Acanthomorphata</taxon>
        <taxon>Ovalentaria</taxon>
        <taxon>Atherinomorphae</taxon>
        <taxon>Cyprinodontiformes</taxon>
        <taxon>Goodeidae</taxon>
        <taxon>Ilyodon</taxon>
    </lineage>
</organism>
<proteinExistence type="predicted"/>
<reference evidence="1 2" key="1">
    <citation type="submission" date="2021-06" db="EMBL/GenBank/DDBJ databases">
        <authorList>
            <person name="Palmer J.M."/>
        </authorList>
    </citation>
    <scope>NUCLEOTIDE SEQUENCE [LARGE SCALE GENOMIC DNA]</scope>
    <source>
        <strain evidence="2">if_2019</strain>
        <tissue evidence="1">Muscle</tissue>
    </source>
</reference>
<sequence length="119" mass="14160">MFSHQIPYSCLYLKSQPAKKRPNERTVNICMYLTEEESRKLQTFHDRQISCSKQSQFQLLYREVFYTNKGKALVFVSMLSRRNICSWTSESSSPPYQAERRNGQEQIIPISWDGKRNER</sequence>
<evidence type="ECO:0000313" key="1">
    <source>
        <dbReference type="EMBL" id="MEQ2223072.1"/>
    </source>
</evidence>
<name>A0ABV0SUP8_9TELE</name>
<protein>
    <submittedName>
        <fullName evidence="1">Uncharacterized protein</fullName>
    </submittedName>
</protein>
<dbReference type="Proteomes" id="UP001482620">
    <property type="component" value="Unassembled WGS sequence"/>
</dbReference>
<keyword evidence="2" id="KW-1185">Reference proteome</keyword>
<gene>
    <name evidence="1" type="ORF">ILYODFUR_033018</name>
</gene>
<dbReference type="EMBL" id="JAHRIQ010005521">
    <property type="protein sequence ID" value="MEQ2223072.1"/>
    <property type="molecule type" value="Genomic_DNA"/>
</dbReference>
<evidence type="ECO:0000313" key="2">
    <source>
        <dbReference type="Proteomes" id="UP001482620"/>
    </source>
</evidence>
<comment type="caution">
    <text evidence="1">The sequence shown here is derived from an EMBL/GenBank/DDBJ whole genome shotgun (WGS) entry which is preliminary data.</text>
</comment>